<dbReference type="Gene3D" id="2.40.30.10">
    <property type="entry name" value="Translation factors"/>
    <property type="match status" value="2"/>
</dbReference>
<evidence type="ECO:0000313" key="8">
    <source>
        <dbReference type="EMBL" id="TCP68740.1"/>
    </source>
</evidence>
<dbReference type="PANTHER" id="PTHR23115">
    <property type="entry name" value="TRANSLATION FACTOR"/>
    <property type="match status" value="1"/>
</dbReference>
<dbReference type="RefSeq" id="WP_165876250.1">
    <property type="nucleotide sequence ID" value="NZ_JAOQNU010000002.1"/>
</dbReference>
<dbReference type="PROSITE" id="PS51722">
    <property type="entry name" value="G_TR_2"/>
    <property type="match status" value="1"/>
</dbReference>
<dbReference type="PRINTS" id="PR00315">
    <property type="entry name" value="ELONGATNFCT"/>
</dbReference>
<dbReference type="SUPFAM" id="SSF52540">
    <property type="entry name" value="P-loop containing nucleoside triphosphate hydrolases"/>
    <property type="match status" value="1"/>
</dbReference>
<dbReference type="GO" id="GO:0005525">
    <property type="term" value="F:GTP binding"/>
    <property type="evidence" value="ECO:0007669"/>
    <property type="project" value="UniProtKB-KW"/>
</dbReference>
<evidence type="ECO:0000313" key="9">
    <source>
        <dbReference type="Proteomes" id="UP000294813"/>
    </source>
</evidence>
<dbReference type="GO" id="GO:0004781">
    <property type="term" value="F:sulfate adenylyltransferase (ATP) activity"/>
    <property type="evidence" value="ECO:0007669"/>
    <property type="project" value="UniProtKB-EC"/>
</dbReference>
<reference evidence="8 9" key="1">
    <citation type="submission" date="2019-03" db="EMBL/GenBank/DDBJ databases">
        <title>Genomic Encyclopedia of Type Strains, Phase IV (KMG-IV): sequencing the most valuable type-strain genomes for metagenomic binning, comparative biology and taxonomic classification.</title>
        <authorList>
            <person name="Goeker M."/>
        </authorList>
    </citation>
    <scope>NUCLEOTIDE SEQUENCE [LARGE SCALE GENOMIC DNA]</scope>
    <source>
        <strain evidence="8 9">DSM 11170</strain>
    </source>
</reference>
<dbReference type="EMBL" id="SLXT01000002">
    <property type="protein sequence ID" value="TCP68740.1"/>
    <property type="molecule type" value="Genomic_DNA"/>
</dbReference>
<dbReference type="InterPro" id="IPR009000">
    <property type="entry name" value="Transl_B-barrel_sf"/>
</dbReference>
<dbReference type="InterPro" id="IPR011779">
    <property type="entry name" value="SO4_adenylTrfase_lsu"/>
</dbReference>
<dbReference type="InterPro" id="IPR044139">
    <property type="entry name" value="CysN_NoDQ_III"/>
</dbReference>
<keyword evidence="9" id="KW-1185">Reference proteome</keyword>
<gene>
    <name evidence="8" type="ORF">EDD73_102136</name>
</gene>
<dbReference type="SUPFAM" id="SSF50447">
    <property type="entry name" value="Translation proteins"/>
    <property type="match status" value="1"/>
</dbReference>
<evidence type="ECO:0000259" key="7">
    <source>
        <dbReference type="PROSITE" id="PS51722"/>
    </source>
</evidence>
<feature type="domain" description="Tr-type G" evidence="7">
    <location>
        <begin position="1"/>
        <end position="213"/>
    </location>
</feature>
<name>A0A4R2RWB6_9FIRM</name>
<evidence type="ECO:0000256" key="6">
    <source>
        <dbReference type="ARBA" id="ARBA00023134"/>
    </source>
</evidence>
<protein>
    <recommendedName>
        <fullName evidence="1">sulfate adenylyltransferase</fullName>
        <ecNumber evidence="1">2.7.7.4</ecNumber>
    </recommendedName>
</protein>
<dbReference type="Pfam" id="PF22594">
    <property type="entry name" value="GTP-eEF1A_C"/>
    <property type="match status" value="1"/>
</dbReference>
<dbReference type="EC" id="2.7.7.4" evidence="1"/>
<dbReference type="GO" id="GO:0003924">
    <property type="term" value="F:GTPase activity"/>
    <property type="evidence" value="ECO:0007669"/>
    <property type="project" value="InterPro"/>
</dbReference>
<organism evidence="8 9">
    <name type="scientific">Heliophilum fasciatum</name>
    <dbReference type="NCBI Taxonomy" id="35700"/>
    <lineage>
        <taxon>Bacteria</taxon>
        <taxon>Bacillati</taxon>
        <taxon>Bacillota</taxon>
        <taxon>Clostridia</taxon>
        <taxon>Eubacteriales</taxon>
        <taxon>Heliobacteriaceae</taxon>
        <taxon>Heliophilum</taxon>
    </lineage>
</organism>
<evidence type="ECO:0000256" key="2">
    <source>
        <dbReference type="ARBA" id="ARBA00022679"/>
    </source>
</evidence>
<keyword evidence="4" id="KW-0547">Nucleotide-binding</keyword>
<dbReference type="NCBIfam" id="TIGR02034">
    <property type="entry name" value="CysN"/>
    <property type="match status" value="1"/>
</dbReference>
<dbReference type="AlphaFoldDB" id="A0A4R2RWB6"/>
<keyword evidence="5" id="KW-0067">ATP-binding</keyword>
<keyword evidence="2 8" id="KW-0808">Transferase</keyword>
<keyword evidence="6" id="KW-0342">GTP-binding</keyword>
<sequence>MSELKIVIVGHVDHGKSTLIGRLLADTGSVPDDRIEAVRRRCVDQGKDMEYAFLLDALEEEQAQGITLDTTRIQFHSAQRNYVIIDAPGHKEFLKNMISGASDADAAFLLIDAEEGVREQTRRHATILKLLGIRQIHVVINKMDLVGYEQAVFEQIVAVCTDALAQVELQALSYIPMAAKHGENILARSAHLDWYQGRTLIETIDTLKAQHPEADAPTRLPVQDIYKFDHRRIVAGRLESGTLQVGDTIVCWPQGTRTRIKSLESWQRNQPLTTLTAGMSVGVTLEDPVFLQRGTVIAREEAPPLVGDHLKVTIYWLGQQPLRAGKRYTIKLTTQETTCEVAAIDHVYDSSDLSTADALDQVPTNFVGEVTLRTKQPLAFDLFTQVAETGRFVILDGFEVSGGGSIVGLADAVNQAKSQREAEPAAPRQVFRKKLKRSIVIEK</sequence>
<keyword evidence="3 8" id="KW-0548">Nucleotidyltransferase</keyword>
<dbReference type="InterPro" id="IPR009001">
    <property type="entry name" value="Transl_elong_EF1A/Init_IF2_C"/>
</dbReference>
<evidence type="ECO:0000256" key="3">
    <source>
        <dbReference type="ARBA" id="ARBA00022695"/>
    </source>
</evidence>
<dbReference type="Proteomes" id="UP000294813">
    <property type="component" value="Unassembled WGS sequence"/>
</dbReference>
<evidence type="ECO:0000256" key="1">
    <source>
        <dbReference type="ARBA" id="ARBA00012391"/>
    </source>
</evidence>
<dbReference type="InterPro" id="IPR027417">
    <property type="entry name" value="P-loop_NTPase"/>
</dbReference>
<comment type="caution">
    <text evidence="8">The sequence shown here is derived from an EMBL/GenBank/DDBJ whole genome shotgun (WGS) entry which is preliminary data.</text>
</comment>
<dbReference type="SUPFAM" id="SSF50465">
    <property type="entry name" value="EF-Tu/eEF-1alpha/eIF2-gamma C-terminal domain"/>
    <property type="match status" value="1"/>
</dbReference>
<evidence type="ECO:0000256" key="5">
    <source>
        <dbReference type="ARBA" id="ARBA00022840"/>
    </source>
</evidence>
<evidence type="ECO:0000256" key="4">
    <source>
        <dbReference type="ARBA" id="ARBA00022741"/>
    </source>
</evidence>
<dbReference type="GO" id="GO:0005524">
    <property type="term" value="F:ATP binding"/>
    <property type="evidence" value="ECO:0007669"/>
    <property type="project" value="UniProtKB-KW"/>
</dbReference>
<proteinExistence type="predicted"/>
<dbReference type="Gene3D" id="3.40.50.300">
    <property type="entry name" value="P-loop containing nucleotide triphosphate hydrolases"/>
    <property type="match status" value="1"/>
</dbReference>
<dbReference type="Pfam" id="PF00009">
    <property type="entry name" value="GTP_EFTU"/>
    <property type="match status" value="1"/>
</dbReference>
<dbReference type="InterPro" id="IPR000795">
    <property type="entry name" value="T_Tr_GTP-bd_dom"/>
</dbReference>
<dbReference type="InterPro" id="IPR050100">
    <property type="entry name" value="TRAFAC_GTPase_members"/>
</dbReference>
<dbReference type="GO" id="GO:0006790">
    <property type="term" value="P:sulfur compound metabolic process"/>
    <property type="evidence" value="ECO:0007669"/>
    <property type="project" value="InterPro"/>
</dbReference>
<accession>A0A4R2RWB6</accession>
<dbReference type="InterPro" id="IPR054696">
    <property type="entry name" value="GTP-eEF1A_C"/>
</dbReference>
<dbReference type="CDD" id="cd04095">
    <property type="entry name" value="CysN_NoDQ_III"/>
    <property type="match status" value="1"/>
</dbReference>